<evidence type="ECO:0000256" key="1">
    <source>
        <dbReference type="ARBA" id="ARBA00022670"/>
    </source>
</evidence>
<evidence type="ECO:0000256" key="4">
    <source>
        <dbReference type="ARBA" id="ARBA00022722"/>
    </source>
</evidence>
<keyword evidence="8" id="KW-0863">Zinc-finger</keyword>
<keyword evidence="2" id="KW-0808">Transferase</keyword>
<gene>
    <name evidence="11" type="ORF">KK1_046972</name>
</gene>
<evidence type="ECO:0000313" key="11">
    <source>
        <dbReference type="EMBL" id="KYP32370.1"/>
    </source>
</evidence>
<feature type="compositionally biased region" description="Basic and acidic residues" evidence="9">
    <location>
        <begin position="12"/>
        <end position="23"/>
    </location>
</feature>
<dbReference type="AlphaFoldDB" id="A0A151QPY2"/>
<dbReference type="Gene3D" id="3.10.10.10">
    <property type="entry name" value="HIV Type 1 Reverse Transcriptase, subunit A, domain 1"/>
    <property type="match status" value="1"/>
</dbReference>
<keyword evidence="6" id="KW-0378">Hydrolase</keyword>
<dbReference type="GO" id="GO:0003676">
    <property type="term" value="F:nucleic acid binding"/>
    <property type="evidence" value="ECO:0007669"/>
    <property type="project" value="InterPro"/>
</dbReference>
<dbReference type="PANTHER" id="PTHR24559">
    <property type="entry name" value="TRANSPOSON TY3-I GAG-POL POLYPROTEIN"/>
    <property type="match status" value="1"/>
</dbReference>
<dbReference type="FunFam" id="3.10.10.10:FF:000007">
    <property type="entry name" value="Retrovirus-related Pol polyprotein from transposon 17.6-like Protein"/>
    <property type="match status" value="1"/>
</dbReference>
<evidence type="ECO:0000256" key="2">
    <source>
        <dbReference type="ARBA" id="ARBA00022679"/>
    </source>
</evidence>
<dbReference type="Gramene" id="C.cajan_45838.t">
    <property type="protein sequence ID" value="C.cajan_45838.t"/>
    <property type="gene ID" value="C.cajan_45838"/>
</dbReference>
<dbReference type="GO" id="GO:0008270">
    <property type="term" value="F:zinc ion binding"/>
    <property type="evidence" value="ECO:0007669"/>
    <property type="project" value="UniProtKB-KW"/>
</dbReference>
<feature type="region of interest" description="Disordered" evidence="9">
    <location>
        <begin position="1"/>
        <end position="44"/>
    </location>
</feature>
<dbReference type="Pfam" id="PF00078">
    <property type="entry name" value="RVT_1"/>
    <property type="match status" value="1"/>
</dbReference>
<evidence type="ECO:0000256" key="6">
    <source>
        <dbReference type="ARBA" id="ARBA00022801"/>
    </source>
</evidence>
<protein>
    <submittedName>
        <fullName evidence="11">Retrovirus-related Pol polyprotein from transposon opus</fullName>
    </submittedName>
</protein>
<evidence type="ECO:0000256" key="5">
    <source>
        <dbReference type="ARBA" id="ARBA00022759"/>
    </source>
</evidence>
<keyword evidence="5" id="KW-0255">Endonuclease</keyword>
<reference evidence="11" key="1">
    <citation type="journal article" date="2012" name="Nat. Biotechnol.">
        <title>Draft genome sequence of pigeonpea (Cajanus cajan), an orphan legume crop of resource-poor farmers.</title>
        <authorList>
            <person name="Varshney R.K."/>
            <person name="Chen W."/>
            <person name="Li Y."/>
            <person name="Bharti A.K."/>
            <person name="Saxena R.K."/>
            <person name="Schlueter J.A."/>
            <person name="Donoghue M.T."/>
            <person name="Azam S."/>
            <person name="Fan G."/>
            <person name="Whaley A.M."/>
            <person name="Farmer A.D."/>
            <person name="Sheridan J."/>
            <person name="Iwata A."/>
            <person name="Tuteja R."/>
            <person name="Penmetsa R.V."/>
            <person name="Wu W."/>
            <person name="Upadhyaya H.D."/>
            <person name="Yang S.P."/>
            <person name="Shah T."/>
            <person name="Saxena K.B."/>
            <person name="Michael T."/>
            <person name="McCombie W.R."/>
            <person name="Yang B."/>
            <person name="Zhang G."/>
            <person name="Yang H."/>
            <person name="Wang J."/>
            <person name="Spillane C."/>
            <person name="Cook D.R."/>
            <person name="May G.D."/>
            <person name="Xu X."/>
            <person name="Jackson S.A."/>
        </authorList>
    </citation>
    <scope>NUCLEOTIDE SEQUENCE [LARGE SCALE GENOMIC DNA]</scope>
</reference>
<dbReference type="Gene3D" id="2.40.70.10">
    <property type="entry name" value="Acid Proteases"/>
    <property type="match status" value="1"/>
</dbReference>
<evidence type="ECO:0000256" key="9">
    <source>
        <dbReference type="SAM" id="MobiDB-lite"/>
    </source>
</evidence>
<dbReference type="Gene3D" id="3.30.70.270">
    <property type="match status" value="1"/>
</dbReference>
<organism evidence="11 12">
    <name type="scientific">Cajanus cajan</name>
    <name type="common">Pigeon pea</name>
    <name type="synonym">Cajanus indicus</name>
    <dbReference type="NCBI Taxonomy" id="3821"/>
    <lineage>
        <taxon>Eukaryota</taxon>
        <taxon>Viridiplantae</taxon>
        <taxon>Streptophyta</taxon>
        <taxon>Embryophyta</taxon>
        <taxon>Tracheophyta</taxon>
        <taxon>Spermatophyta</taxon>
        <taxon>Magnoliopsida</taxon>
        <taxon>eudicotyledons</taxon>
        <taxon>Gunneridae</taxon>
        <taxon>Pentapetalae</taxon>
        <taxon>rosids</taxon>
        <taxon>fabids</taxon>
        <taxon>Fabales</taxon>
        <taxon>Fabaceae</taxon>
        <taxon>Papilionoideae</taxon>
        <taxon>50 kb inversion clade</taxon>
        <taxon>NPAAA clade</taxon>
        <taxon>indigoferoid/millettioid clade</taxon>
        <taxon>Phaseoleae</taxon>
        <taxon>Cajanus</taxon>
    </lineage>
</organism>
<feature type="domain" description="CCHC-type" evidence="10">
    <location>
        <begin position="63"/>
        <end position="78"/>
    </location>
</feature>
<feature type="compositionally biased region" description="Basic and acidic residues" evidence="9">
    <location>
        <begin position="34"/>
        <end position="44"/>
    </location>
</feature>
<dbReference type="SUPFAM" id="SSF56672">
    <property type="entry name" value="DNA/RNA polymerases"/>
    <property type="match status" value="1"/>
</dbReference>
<keyword evidence="8" id="KW-0862">Zinc</keyword>
<dbReference type="InterPro" id="IPR000477">
    <property type="entry name" value="RT_dom"/>
</dbReference>
<dbReference type="InterPro" id="IPR001969">
    <property type="entry name" value="Aspartic_peptidase_AS"/>
</dbReference>
<keyword evidence="7" id="KW-0695">RNA-directed DNA polymerase</keyword>
<dbReference type="GO" id="GO:0003964">
    <property type="term" value="F:RNA-directed DNA polymerase activity"/>
    <property type="evidence" value="ECO:0007669"/>
    <property type="project" value="UniProtKB-KW"/>
</dbReference>
<name>A0A151QPY2_CAJCA</name>
<keyword evidence="12" id="KW-1185">Reference proteome</keyword>
<dbReference type="EMBL" id="KQ485320">
    <property type="protein sequence ID" value="KYP32370.1"/>
    <property type="molecule type" value="Genomic_DNA"/>
</dbReference>
<dbReference type="PROSITE" id="PS50158">
    <property type="entry name" value="ZF_CCHC"/>
    <property type="match status" value="1"/>
</dbReference>
<dbReference type="Pfam" id="PF08284">
    <property type="entry name" value="RVP_2"/>
    <property type="match status" value="1"/>
</dbReference>
<evidence type="ECO:0000256" key="3">
    <source>
        <dbReference type="ARBA" id="ARBA00022695"/>
    </source>
</evidence>
<sequence length="466" mass="53221">MLKSGGNLGGQQRREFRHDESKNKGSSVSNTSTGERRFGGGRDRGVRHLSYGELMERKQKGLCFKCGQNFHPMHQCPERQLKLIIVDEEQLEGGEHEVLALEMEEQPPEELTCSLLSSCNVEKRTDFQPKTMKIKGMVKGVPVIILIDSGASHNFVSSRVVDSLGLDYGQTTIAKVTLGDGNKKKVQGRCNGVLVELDELQIIIDSYVFDVGDVDLILGVEWLATLGKVTTDWKKQIMEFNYEGKKIQLKGEVNLGRVFESLFCFLNQEEGRLQRILQNFSEVFLEPKGLPPKRTKEHVIVLKQGAEPVNVRPYRYPHYQKEEIERQVDELLKFGVIRPSTSAYSSPVILVRKKDHTWRMCVDYRALNKETIPDKYPIPVIEELLDELNGASYFSKLDLKSGYHQIRVREEDIPKTAFRTHNGHYEYLVMSFGLMNAPATFQSLMNDVFRHCLRKFVLVLVKLSPK</sequence>
<dbReference type="GO" id="GO:0004190">
    <property type="term" value="F:aspartic-type endopeptidase activity"/>
    <property type="evidence" value="ECO:0007669"/>
    <property type="project" value="InterPro"/>
</dbReference>
<dbReference type="GO" id="GO:0004519">
    <property type="term" value="F:endonuclease activity"/>
    <property type="evidence" value="ECO:0007669"/>
    <property type="project" value="UniProtKB-KW"/>
</dbReference>
<evidence type="ECO:0000256" key="8">
    <source>
        <dbReference type="PROSITE-ProRule" id="PRU00047"/>
    </source>
</evidence>
<dbReference type="SUPFAM" id="SSF50630">
    <property type="entry name" value="Acid proteases"/>
    <property type="match status" value="1"/>
</dbReference>
<keyword evidence="8" id="KW-0479">Metal-binding</keyword>
<keyword evidence="1" id="KW-0645">Protease</keyword>
<dbReference type="CDD" id="cd01647">
    <property type="entry name" value="RT_LTR"/>
    <property type="match status" value="1"/>
</dbReference>
<evidence type="ECO:0000259" key="10">
    <source>
        <dbReference type="PROSITE" id="PS50158"/>
    </source>
</evidence>
<dbReference type="PROSITE" id="PS00141">
    <property type="entry name" value="ASP_PROTEASE"/>
    <property type="match status" value="1"/>
</dbReference>
<dbReference type="InterPro" id="IPR053134">
    <property type="entry name" value="RNA-dir_DNA_polymerase"/>
</dbReference>
<keyword evidence="3" id="KW-0548">Nucleotidyltransferase</keyword>
<dbReference type="OMA" id="HATIFLE"/>
<accession>A0A151QPY2</accession>
<evidence type="ECO:0000256" key="7">
    <source>
        <dbReference type="ARBA" id="ARBA00022918"/>
    </source>
</evidence>
<feature type="compositionally biased region" description="Polar residues" evidence="9">
    <location>
        <begin position="24"/>
        <end position="33"/>
    </location>
</feature>
<keyword evidence="4" id="KW-0540">Nuclease</keyword>
<evidence type="ECO:0000313" key="12">
    <source>
        <dbReference type="Proteomes" id="UP000075243"/>
    </source>
</evidence>
<dbReference type="PANTHER" id="PTHR24559:SF441">
    <property type="entry name" value="NUCLEOTIDYLTRANSFERASE, RIBONUCLEASE H"/>
    <property type="match status" value="1"/>
</dbReference>
<dbReference type="InterPro" id="IPR021109">
    <property type="entry name" value="Peptidase_aspartic_dom_sf"/>
</dbReference>
<dbReference type="InterPro" id="IPR043502">
    <property type="entry name" value="DNA/RNA_pol_sf"/>
</dbReference>
<dbReference type="InterPro" id="IPR043128">
    <property type="entry name" value="Rev_trsase/Diguanyl_cyclase"/>
</dbReference>
<proteinExistence type="predicted"/>
<dbReference type="InterPro" id="IPR001878">
    <property type="entry name" value="Znf_CCHC"/>
</dbReference>
<dbReference type="GO" id="GO:0006508">
    <property type="term" value="P:proteolysis"/>
    <property type="evidence" value="ECO:0007669"/>
    <property type="project" value="UniProtKB-KW"/>
</dbReference>
<dbReference type="Proteomes" id="UP000075243">
    <property type="component" value="Unassembled WGS sequence"/>
</dbReference>
<dbReference type="CDD" id="cd00303">
    <property type="entry name" value="retropepsin_like"/>
    <property type="match status" value="1"/>
</dbReference>